<gene>
    <name evidence="1" type="ORF">CPA40_06205</name>
</gene>
<proteinExistence type="predicted"/>
<dbReference type="GO" id="GO:0005975">
    <property type="term" value="P:carbohydrate metabolic process"/>
    <property type="evidence" value="ECO:0007669"/>
    <property type="project" value="InterPro"/>
</dbReference>
<evidence type="ECO:0000313" key="2">
    <source>
        <dbReference type="Proteomes" id="UP000240228"/>
    </source>
</evidence>
<dbReference type="Proteomes" id="UP000240228">
    <property type="component" value="Unassembled WGS sequence"/>
</dbReference>
<name>A0A2T3GA56_9BIFI</name>
<evidence type="ECO:0000313" key="1">
    <source>
        <dbReference type="EMBL" id="PST46376.1"/>
    </source>
</evidence>
<keyword evidence="2" id="KW-1185">Reference proteome</keyword>
<dbReference type="AlphaFoldDB" id="A0A2T3GA56"/>
<dbReference type="SUPFAM" id="SSF48208">
    <property type="entry name" value="Six-hairpin glycosidases"/>
    <property type="match status" value="1"/>
</dbReference>
<dbReference type="EMBL" id="NWTX01000009">
    <property type="protein sequence ID" value="PST46376.1"/>
    <property type="molecule type" value="Genomic_DNA"/>
</dbReference>
<organism evidence="1 2">
    <name type="scientific">Bifidobacterium callitrichos</name>
    <dbReference type="NCBI Taxonomy" id="762209"/>
    <lineage>
        <taxon>Bacteria</taxon>
        <taxon>Bacillati</taxon>
        <taxon>Actinomycetota</taxon>
        <taxon>Actinomycetes</taxon>
        <taxon>Bifidobacteriales</taxon>
        <taxon>Bifidobacteriaceae</taxon>
        <taxon>Bifidobacterium</taxon>
    </lineage>
</organism>
<protein>
    <recommendedName>
        <fullName evidence="3">Six-hairpin glycosidase</fullName>
    </recommendedName>
</protein>
<reference evidence="1 2" key="2">
    <citation type="submission" date="2018-03" db="EMBL/GenBank/DDBJ databases">
        <title>The comparative genomics of Bifidobacterium callitrichos reflects dietary carbohydrate utilization within the common marmoset gut.</title>
        <authorList>
            <person name="Rani A."/>
        </authorList>
    </citation>
    <scope>NUCLEOTIDE SEQUENCE [LARGE SCALE GENOMIC DNA]</scope>
    <source>
        <strain evidence="1 2">UMA51805</strain>
    </source>
</reference>
<sequence>MRFVSADSTRKYLIDSAVDWHTVEHYWGAGFVVTGAGSAHWDAAERTQAGDGGAALIQTYDLAPAGLRLNVTRTGGAKYAERYEWTNITDRPLIITELGIQTPFNDRYPSAKQALAECVNAHVFTGGGWSWVIAEPMCGTDVFNRCLCLKLTEGALAGYSIESRNQNTGSDVRGHIVLQVTDYARNPQAFGGQPTIALEPGASYVLSWELDWYADRDAFLAHYPEPAHFSSFAETVGRHIHVATPLPVSAITDGLDIEASNGGYYLTASEPGTYYVRIGTGPDAAKTEVLFHRSLQDTVVSRAAYIASHQIAADRPGSMSGAFVPVDARTGLRVDDGGWPDWTDGSERIGMAVMLQKAINQEWLGADYQGIVDRWFAFVKDWLINDRYEMRRGSSQPKSTFGGRLYDVPWMVEFCCDHYRATGDAADLYLAVDLLERLNELGGERFLSISYGETVEYLSRLLDKAGRANEADQFRKRVVASANHFISVGEDLPAHEVAYEQSVVAPLVNLMLSAYRFTGNADYLEAVEERLDWLLSFGGPQPDCRLYGISIRHWDGHWFGINRMFGDVFPHYWSALTATALVRLPAELHTPETDRLADAILRENMANYNADGSATCAFVFPSSVDGRAANVADPLANDQDWHLAMWLRLIQNEGLGCAER</sequence>
<dbReference type="InterPro" id="IPR008928">
    <property type="entry name" value="6-hairpin_glycosidase_sf"/>
</dbReference>
<comment type="caution">
    <text evidence="1">The sequence shown here is derived from an EMBL/GenBank/DDBJ whole genome shotgun (WGS) entry which is preliminary data.</text>
</comment>
<reference evidence="2" key="1">
    <citation type="submission" date="2017-09" db="EMBL/GenBank/DDBJ databases">
        <authorList>
            <person name="Sela D.A."/>
            <person name="Albert K."/>
        </authorList>
    </citation>
    <scope>NUCLEOTIDE SEQUENCE [LARGE SCALE GENOMIC DNA]</scope>
    <source>
        <strain evidence="2">UMA51805</strain>
    </source>
</reference>
<evidence type="ECO:0008006" key="3">
    <source>
        <dbReference type="Google" id="ProtNLM"/>
    </source>
</evidence>
<accession>A0A2T3GA56</accession>